<proteinExistence type="predicted"/>
<organism evidence="1 2">
    <name type="scientific">Panagrolaimus sp. PS1159</name>
    <dbReference type="NCBI Taxonomy" id="55785"/>
    <lineage>
        <taxon>Eukaryota</taxon>
        <taxon>Metazoa</taxon>
        <taxon>Ecdysozoa</taxon>
        <taxon>Nematoda</taxon>
        <taxon>Chromadorea</taxon>
        <taxon>Rhabditida</taxon>
        <taxon>Tylenchina</taxon>
        <taxon>Panagrolaimomorpha</taxon>
        <taxon>Panagrolaimoidea</taxon>
        <taxon>Panagrolaimidae</taxon>
        <taxon>Panagrolaimus</taxon>
    </lineage>
</organism>
<protein>
    <submittedName>
        <fullName evidence="2">CUE domain-containing protein</fullName>
    </submittedName>
</protein>
<evidence type="ECO:0000313" key="1">
    <source>
        <dbReference type="Proteomes" id="UP000887580"/>
    </source>
</evidence>
<reference evidence="2" key="1">
    <citation type="submission" date="2022-11" db="UniProtKB">
        <authorList>
            <consortium name="WormBaseParasite"/>
        </authorList>
    </citation>
    <scope>IDENTIFICATION</scope>
</reference>
<sequence length="164" mass="18775">MAEEKRETLIRMFPDYDIDTLLASMTNASTEQIADWCLNNPGRVPMKRKGEKRKHPEPAPSPSGEHDSDSDLEFDDIADGLLLDRLVKELLNKLRKEMSLQNNKSVEIVNDAKYVLGAVYPRLRVDFLKIAFIESGYRLFAALIIGFFVSNKLTQRLRDLFVKS</sequence>
<accession>A0AC35FTU1</accession>
<name>A0AC35FTU1_9BILA</name>
<evidence type="ECO:0000313" key="2">
    <source>
        <dbReference type="WBParaSite" id="PS1159_v2.g20924.t1"/>
    </source>
</evidence>
<dbReference type="Proteomes" id="UP000887580">
    <property type="component" value="Unplaced"/>
</dbReference>
<dbReference type="WBParaSite" id="PS1159_v2.g20924.t1">
    <property type="protein sequence ID" value="PS1159_v2.g20924.t1"/>
    <property type="gene ID" value="PS1159_v2.g20924"/>
</dbReference>